<evidence type="ECO:0000313" key="9">
    <source>
        <dbReference type="Proteomes" id="UP000006281"/>
    </source>
</evidence>
<comment type="subcellular location">
    <subcellularLocation>
        <location evidence="1">Membrane</location>
        <topology evidence="1">Multi-pass membrane protein</topology>
    </subcellularLocation>
</comment>
<feature type="transmembrane region" description="Helical" evidence="6">
    <location>
        <begin position="146"/>
        <end position="165"/>
    </location>
</feature>
<evidence type="ECO:0000256" key="3">
    <source>
        <dbReference type="ARBA" id="ARBA00022692"/>
    </source>
</evidence>
<feature type="transmembrane region" description="Helical" evidence="6">
    <location>
        <begin position="37"/>
        <end position="58"/>
    </location>
</feature>
<keyword evidence="3 6" id="KW-0812">Transmembrane</keyword>
<sequence>MTAAHHSVATLNSKLQNTSLVLNDPSANTRAVKPGHAALAVLTTTIWGVNFVVIKVGLDEFPPLLFSSLRFLAAAVPALWLVGKPRVAWKWIAAVAATLGVAKFGLLFLGMSEGMPAGLSSLVLQSQVIFTIAFATVLLKERPRPVQLVGIAIAATGIVLIALDYGLTSPISALLLVVLGAIAWGLSNVATRYAKPPDALSFIVWVSAFATLPLLLLSVIFEGPSAIITALGNASWAGVTSLLFVAWVSTLFGFGVWGFLLREHNASTVVPFALLVPVAGMFSGWLFLDENLSPVRLGAAALVIAGMAATTIPRPARVLTPVP</sequence>
<evidence type="ECO:0000256" key="6">
    <source>
        <dbReference type="SAM" id="Phobius"/>
    </source>
</evidence>
<feature type="domain" description="EamA" evidence="7">
    <location>
        <begin position="172"/>
        <end position="310"/>
    </location>
</feature>
<comment type="similarity">
    <text evidence="2">Belongs to the EamA transporter family.</text>
</comment>
<dbReference type="InterPro" id="IPR000620">
    <property type="entry name" value="EamA_dom"/>
</dbReference>
<evidence type="ECO:0000256" key="2">
    <source>
        <dbReference type="ARBA" id="ARBA00007362"/>
    </source>
</evidence>
<name>K0K9R8_SACES</name>
<dbReference type="Gene3D" id="1.10.3730.20">
    <property type="match status" value="2"/>
</dbReference>
<feature type="transmembrane region" description="Helical" evidence="6">
    <location>
        <begin position="89"/>
        <end position="111"/>
    </location>
</feature>
<dbReference type="KEGG" id="sesp:BN6_70520"/>
<feature type="transmembrane region" description="Helical" evidence="6">
    <location>
        <begin position="241"/>
        <end position="261"/>
    </location>
</feature>
<evidence type="ECO:0000259" key="7">
    <source>
        <dbReference type="Pfam" id="PF00892"/>
    </source>
</evidence>
<feature type="transmembrane region" description="Helical" evidence="6">
    <location>
        <begin position="202"/>
        <end position="221"/>
    </location>
</feature>
<evidence type="ECO:0000256" key="1">
    <source>
        <dbReference type="ARBA" id="ARBA00004141"/>
    </source>
</evidence>
<dbReference type="PATRIC" id="fig|1179773.3.peg.7126"/>
<feature type="transmembrane region" description="Helical" evidence="6">
    <location>
        <begin position="268"/>
        <end position="288"/>
    </location>
</feature>
<reference evidence="8 9" key="1">
    <citation type="journal article" date="2012" name="BMC Genomics">
        <title>Complete genome sequence of Saccharothrix espanaensis DSM 44229T and comparison to the other completely sequenced Pseudonocardiaceae.</title>
        <authorList>
            <person name="Strobel T."/>
            <person name="Al-Dilaimi A."/>
            <person name="Blom J."/>
            <person name="Gessner A."/>
            <person name="Kalinowski J."/>
            <person name="Luzhetska M."/>
            <person name="Puhler A."/>
            <person name="Szczepanowski R."/>
            <person name="Bechthold A."/>
            <person name="Ruckert C."/>
        </authorList>
    </citation>
    <scope>NUCLEOTIDE SEQUENCE [LARGE SCALE GENOMIC DNA]</scope>
    <source>
        <strain evidence="9">ATCC 51144 / DSM 44229 / JCM 9112 / NBRC 15066 / NRRL 15764</strain>
    </source>
</reference>
<dbReference type="EMBL" id="HE804045">
    <property type="protein sequence ID" value="CCH34287.1"/>
    <property type="molecule type" value="Genomic_DNA"/>
</dbReference>
<feature type="transmembrane region" description="Helical" evidence="6">
    <location>
        <begin position="64"/>
        <end position="82"/>
    </location>
</feature>
<dbReference type="Pfam" id="PF00892">
    <property type="entry name" value="EamA"/>
    <property type="match status" value="2"/>
</dbReference>
<keyword evidence="5 6" id="KW-0472">Membrane</keyword>
<feature type="domain" description="EamA" evidence="7">
    <location>
        <begin position="38"/>
        <end position="162"/>
    </location>
</feature>
<dbReference type="AlphaFoldDB" id="K0K9R8"/>
<dbReference type="SUPFAM" id="SSF103481">
    <property type="entry name" value="Multidrug resistance efflux transporter EmrE"/>
    <property type="match status" value="2"/>
</dbReference>
<feature type="transmembrane region" description="Helical" evidence="6">
    <location>
        <begin position="171"/>
        <end position="190"/>
    </location>
</feature>
<protein>
    <recommendedName>
        <fullName evidence="7">EamA domain-containing protein</fullName>
    </recommendedName>
</protein>
<dbReference type="GO" id="GO:0016020">
    <property type="term" value="C:membrane"/>
    <property type="evidence" value="ECO:0007669"/>
    <property type="project" value="UniProtKB-SubCell"/>
</dbReference>
<proteinExistence type="inferred from homology"/>
<feature type="transmembrane region" description="Helical" evidence="6">
    <location>
        <begin position="117"/>
        <end position="139"/>
    </location>
</feature>
<evidence type="ECO:0000256" key="5">
    <source>
        <dbReference type="ARBA" id="ARBA00023136"/>
    </source>
</evidence>
<dbReference type="PANTHER" id="PTHR32322">
    <property type="entry name" value="INNER MEMBRANE TRANSPORTER"/>
    <property type="match status" value="1"/>
</dbReference>
<dbReference type="InterPro" id="IPR037185">
    <property type="entry name" value="EmrE-like"/>
</dbReference>
<accession>K0K9R8</accession>
<dbReference type="InterPro" id="IPR050638">
    <property type="entry name" value="AA-Vitamin_Transporters"/>
</dbReference>
<evidence type="ECO:0000313" key="8">
    <source>
        <dbReference type="EMBL" id="CCH34287.1"/>
    </source>
</evidence>
<dbReference type="Proteomes" id="UP000006281">
    <property type="component" value="Chromosome"/>
</dbReference>
<organism evidence="8 9">
    <name type="scientific">Saccharothrix espanaensis (strain ATCC 51144 / DSM 44229 / JCM 9112 / NBRC 15066 / NRRL 15764)</name>
    <dbReference type="NCBI Taxonomy" id="1179773"/>
    <lineage>
        <taxon>Bacteria</taxon>
        <taxon>Bacillati</taxon>
        <taxon>Actinomycetota</taxon>
        <taxon>Actinomycetes</taxon>
        <taxon>Pseudonocardiales</taxon>
        <taxon>Pseudonocardiaceae</taxon>
        <taxon>Saccharothrix</taxon>
    </lineage>
</organism>
<dbReference type="eggNOG" id="COG0697">
    <property type="taxonomic scope" value="Bacteria"/>
</dbReference>
<keyword evidence="9" id="KW-1185">Reference proteome</keyword>
<dbReference type="PANTHER" id="PTHR32322:SF9">
    <property type="entry name" value="AMINO-ACID METABOLITE EFFLUX PUMP-RELATED"/>
    <property type="match status" value="1"/>
</dbReference>
<dbReference type="HOGENOM" id="CLU_033863_20_1_11"/>
<keyword evidence="4 6" id="KW-1133">Transmembrane helix</keyword>
<evidence type="ECO:0000256" key="4">
    <source>
        <dbReference type="ARBA" id="ARBA00022989"/>
    </source>
</evidence>
<gene>
    <name evidence="8" type="ordered locus">BN6_70520</name>
</gene>